<evidence type="ECO:0000313" key="1">
    <source>
        <dbReference type="EMBL" id="GGG08009.1"/>
    </source>
</evidence>
<dbReference type="InterPro" id="IPR021408">
    <property type="entry name" value="DUF3046"/>
</dbReference>
<sequence length="76" mass="8397">MPECGEVATVERVRMTDFHERIETQFGRIRGDSILVDHVIISLGGLTGAQAIEAGVDPKEVWLALCAEFDVPKSVW</sequence>
<dbReference type="Proteomes" id="UP000654257">
    <property type="component" value="Unassembled WGS sequence"/>
</dbReference>
<reference evidence="1" key="1">
    <citation type="journal article" date="2014" name="Int. J. Syst. Evol. Microbiol.">
        <title>Complete genome sequence of Corynebacterium casei LMG S-19264T (=DSM 44701T), isolated from a smear-ripened cheese.</title>
        <authorList>
            <consortium name="US DOE Joint Genome Institute (JGI-PGF)"/>
            <person name="Walter F."/>
            <person name="Albersmeier A."/>
            <person name="Kalinowski J."/>
            <person name="Ruckert C."/>
        </authorList>
    </citation>
    <scope>NUCLEOTIDE SEQUENCE</scope>
    <source>
        <strain evidence="1">CCM 7905</strain>
    </source>
</reference>
<accession>A0A917FTS7</accession>
<dbReference type="AlphaFoldDB" id="A0A917FTS7"/>
<comment type="caution">
    <text evidence="1">The sequence shown here is derived from an EMBL/GenBank/DDBJ whole genome shotgun (WGS) entry which is preliminary data.</text>
</comment>
<reference evidence="1" key="2">
    <citation type="submission" date="2020-09" db="EMBL/GenBank/DDBJ databases">
        <authorList>
            <person name="Sun Q."/>
            <person name="Sedlacek I."/>
        </authorList>
    </citation>
    <scope>NUCLEOTIDE SEQUENCE</scope>
    <source>
        <strain evidence="1">CCM 7905</strain>
    </source>
</reference>
<name>A0A917FTS7_9NOCA</name>
<organism evidence="1 2">
    <name type="scientific">Rhodococcoides trifolii</name>
    <dbReference type="NCBI Taxonomy" id="908250"/>
    <lineage>
        <taxon>Bacteria</taxon>
        <taxon>Bacillati</taxon>
        <taxon>Actinomycetota</taxon>
        <taxon>Actinomycetes</taxon>
        <taxon>Mycobacteriales</taxon>
        <taxon>Nocardiaceae</taxon>
        <taxon>Rhodococcoides</taxon>
    </lineage>
</organism>
<dbReference type="EMBL" id="BMCU01000002">
    <property type="protein sequence ID" value="GGG08009.1"/>
    <property type="molecule type" value="Genomic_DNA"/>
</dbReference>
<evidence type="ECO:0008006" key="3">
    <source>
        <dbReference type="Google" id="ProtNLM"/>
    </source>
</evidence>
<keyword evidence="2" id="KW-1185">Reference proteome</keyword>
<protein>
    <recommendedName>
        <fullName evidence="3">DUF3046 domain-containing protein</fullName>
    </recommendedName>
</protein>
<gene>
    <name evidence="1" type="ORF">GCM10007304_22640</name>
</gene>
<dbReference type="Pfam" id="PF11248">
    <property type="entry name" value="DUF3046"/>
    <property type="match status" value="1"/>
</dbReference>
<proteinExistence type="predicted"/>
<evidence type="ECO:0000313" key="2">
    <source>
        <dbReference type="Proteomes" id="UP000654257"/>
    </source>
</evidence>